<evidence type="ECO:0000313" key="3">
    <source>
        <dbReference type="EMBL" id="GIN98310.1"/>
    </source>
</evidence>
<dbReference type="InterPro" id="IPR032095">
    <property type="entry name" value="Sacchrp_dh-like_C"/>
</dbReference>
<dbReference type="Proteomes" id="UP000680670">
    <property type="component" value="Unassembled WGS sequence"/>
</dbReference>
<comment type="caution">
    <text evidence="4">The sequence shown here is derived from an EMBL/GenBank/DDBJ whole genome shotgun (WGS) entry which is preliminary data.</text>
</comment>
<dbReference type="RefSeq" id="WP_120117962.1">
    <property type="nucleotide sequence ID" value="NZ_BORI01000011.1"/>
</dbReference>
<evidence type="ECO:0000259" key="2">
    <source>
        <dbReference type="Pfam" id="PF16653"/>
    </source>
</evidence>
<reference evidence="3 6" key="2">
    <citation type="submission" date="2021-03" db="EMBL/GenBank/DDBJ databases">
        <title>Antimicrobial resistance genes in bacteria isolated from Japanese honey, and their potential for conferring macrolide and lincosamide resistance in the American foulbrood pathogen Paenibacillus larvae.</title>
        <authorList>
            <person name="Okamoto M."/>
            <person name="Kumagai M."/>
            <person name="Kanamori H."/>
            <person name="Takamatsu D."/>
        </authorList>
    </citation>
    <scope>NUCLEOTIDE SEQUENCE [LARGE SCALE GENOMIC DNA]</scope>
    <source>
        <strain evidence="3 6">J6TS1</strain>
    </source>
</reference>
<dbReference type="OrthoDB" id="2078759at2"/>
<sequence>MKIIVLGGAANMAQPAINYLVQQESVKEIVLTDINEKRLRQIVEQLGSKASAKRLDIHNYEELTSIMTHADLVMNFVGPYYRYKTAVLEAAINSEVNYIDLCDDYDVTIEALKLDKLAKEKGVTAITGMGASPGVTNVLARLGADALDRTDEINTYWVVGDAEPSGFGALIHMFHIMEGKVPTFLEGEERWIRAFQRDTAEKIDFGEPVGEVTLYHVGHPEPVTLSKYIPNVKKVTNLGALLPEFQNPMFKTLVDLGLTSEEPMMFKDEPVVPLEFLLSLFQHKQTKAKQRSGKKKRSVSAARVEVIGEKGGQKASYTFTKSAYDRMDQGTSVPAGVVAAQLLNKEINIQGVVAPECLAPKQIMASLQEIGYFEGEKGFQVKRTIEDSTVTSSIIDTETFPELWE</sequence>
<dbReference type="Pfam" id="PF03435">
    <property type="entry name" value="Sacchrp_dh_NADP"/>
    <property type="match status" value="1"/>
</dbReference>
<dbReference type="PANTHER" id="PTHR43796:SF2">
    <property type="entry name" value="CARBOXYNORSPERMIDINE SYNTHASE"/>
    <property type="match status" value="1"/>
</dbReference>
<dbReference type="EMBL" id="BORJ01000013">
    <property type="protein sequence ID" value="GIN98310.1"/>
    <property type="molecule type" value="Genomic_DNA"/>
</dbReference>
<keyword evidence="6" id="KW-1185">Reference proteome</keyword>
<feature type="domain" description="Saccharopine dehydrogenase-like C-terminal" evidence="2">
    <location>
        <begin position="233"/>
        <end position="371"/>
    </location>
</feature>
<dbReference type="Gene3D" id="3.30.360.10">
    <property type="entry name" value="Dihydrodipicolinate Reductase, domain 2"/>
    <property type="match status" value="1"/>
</dbReference>
<evidence type="ECO:0000313" key="4">
    <source>
        <dbReference type="EMBL" id="RST57858.1"/>
    </source>
</evidence>
<dbReference type="EMBL" id="QYTW02000027">
    <property type="protein sequence ID" value="RST57858.1"/>
    <property type="molecule type" value="Genomic_DNA"/>
</dbReference>
<protein>
    <recommendedName>
        <fullName evidence="7">Saccharopine dehydrogenase</fullName>
    </recommendedName>
</protein>
<dbReference type="Pfam" id="PF16653">
    <property type="entry name" value="Sacchrp_dh_C"/>
    <property type="match status" value="1"/>
</dbReference>
<feature type="domain" description="Saccharopine dehydrogenase NADP binding" evidence="1">
    <location>
        <begin position="3"/>
        <end position="126"/>
    </location>
</feature>
<dbReference type="AlphaFoldDB" id="A0A429X3A0"/>
<evidence type="ECO:0000259" key="1">
    <source>
        <dbReference type="Pfam" id="PF03435"/>
    </source>
</evidence>
<dbReference type="PANTHER" id="PTHR43796">
    <property type="entry name" value="CARBOXYNORSPERMIDINE SYNTHASE"/>
    <property type="match status" value="1"/>
</dbReference>
<evidence type="ECO:0000313" key="5">
    <source>
        <dbReference type="Proteomes" id="UP000287296"/>
    </source>
</evidence>
<dbReference type="Proteomes" id="UP000287296">
    <property type="component" value="Unassembled WGS sequence"/>
</dbReference>
<gene>
    <name evidence="4" type="ORF">D5F11_020345</name>
    <name evidence="3" type="ORF">J6TS1_41800</name>
</gene>
<proteinExistence type="predicted"/>
<dbReference type="SUPFAM" id="SSF51735">
    <property type="entry name" value="NAD(P)-binding Rossmann-fold domains"/>
    <property type="match status" value="1"/>
</dbReference>
<reference evidence="4 5" key="1">
    <citation type="submission" date="2018-12" db="EMBL/GenBank/DDBJ databases">
        <authorList>
            <person name="Sun L."/>
            <person name="Chen Z."/>
        </authorList>
    </citation>
    <scope>NUCLEOTIDE SEQUENCE [LARGE SCALE GENOMIC DNA]</scope>
    <source>
        <strain evidence="4 5">LMG 29736</strain>
    </source>
</reference>
<dbReference type="InterPro" id="IPR036291">
    <property type="entry name" value="NAD(P)-bd_dom_sf"/>
</dbReference>
<accession>A0A429X3A0</accession>
<dbReference type="InterPro" id="IPR005097">
    <property type="entry name" value="Sacchrp_dh_NADP-bd"/>
</dbReference>
<name>A0A429X3A0_SIMTE</name>
<dbReference type="Gene3D" id="3.40.50.720">
    <property type="entry name" value="NAD(P)-binding Rossmann-like Domain"/>
    <property type="match status" value="1"/>
</dbReference>
<evidence type="ECO:0008006" key="7">
    <source>
        <dbReference type="Google" id="ProtNLM"/>
    </source>
</evidence>
<organism evidence="4 5">
    <name type="scientific">Siminovitchia terrae</name>
    <name type="common">Bacillus terrae</name>
    <dbReference type="NCBI Taxonomy" id="1914933"/>
    <lineage>
        <taxon>Bacteria</taxon>
        <taxon>Bacillati</taxon>
        <taxon>Bacillota</taxon>
        <taxon>Bacilli</taxon>
        <taxon>Bacillales</taxon>
        <taxon>Bacillaceae</taxon>
        <taxon>Siminovitchia</taxon>
    </lineage>
</organism>
<evidence type="ECO:0000313" key="6">
    <source>
        <dbReference type="Proteomes" id="UP000680670"/>
    </source>
</evidence>